<keyword evidence="1" id="KW-1133">Transmembrane helix</keyword>
<feature type="transmembrane region" description="Helical" evidence="1">
    <location>
        <begin position="12"/>
        <end position="32"/>
    </location>
</feature>
<feature type="transmembrane region" description="Helical" evidence="1">
    <location>
        <begin position="38"/>
        <end position="55"/>
    </location>
</feature>
<dbReference type="EMBL" id="JAPTNE010000029">
    <property type="protein sequence ID" value="MCZ0809025.1"/>
    <property type="molecule type" value="Genomic_DNA"/>
</dbReference>
<evidence type="ECO:0000256" key="1">
    <source>
        <dbReference type="SAM" id="Phobius"/>
    </source>
</evidence>
<dbReference type="AlphaFoldDB" id="A0AAP3GCR5"/>
<keyword evidence="1" id="KW-0472">Membrane</keyword>
<feature type="transmembrane region" description="Helical" evidence="1">
    <location>
        <begin position="62"/>
        <end position="80"/>
    </location>
</feature>
<keyword evidence="1" id="KW-0812">Transmembrane</keyword>
<protein>
    <submittedName>
        <fullName evidence="2">DUF4129 domain-containing protein</fullName>
    </submittedName>
</protein>
<comment type="caution">
    <text evidence="2">The sequence shown here is derived from an EMBL/GenBank/DDBJ whole genome shotgun (WGS) entry which is preliminary data.</text>
</comment>
<name>A0AAP3GCR5_BRELA</name>
<evidence type="ECO:0000313" key="3">
    <source>
        <dbReference type="Proteomes" id="UP001077662"/>
    </source>
</evidence>
<reference evidence="2" key="1">
    <citation type="submission" date="2022-09" db="EMBL/GenBank/DDBJ databases">
        <title>Genome analysis and characterization of larvicidal activity of Brevibacillus strains.</title>
        <authorList>
            <person name="Patrusheva E.V."/>
            <person name="Izotova A.O."/>
            <person name="Toshchakov S.V."/>
            <person name="Sineoky S.P."/>
        </authorList>
    </citation>
    <scope>NUCLEOTIDE SEQUENCE</scope>
    <source>
        <strain evidence="2">VKPM_B-13247</strain>
    </source>
</reference>
<gene>
    <name evidence="2" type="ORF">O0554_19315</name>
</gene>
<dbReference type="RefSeq" id="WP_258434363.1">
    <property type="nucleotide sequence ID" value="NZ_JANSGW010000029.1"/>
</dbReference>
<feature type="transmembrane region" description="Helical" evidence="1">
    <location>
        <begin position="143"/>
        <end position="163"/>
    </location>
</feature>
<feature type="transmembrane region" description="Helical" evidence="1">
    <location>
        <begin position="184"/>
        <end position="205"/>
    </location>
</feature>
<feature type="transmembrane region" description="Helical" evidence="1">
    <location>
        <begin position="113"/>
        <end position="131"/>
    </location>
</feature>
<sequence length="440" mass="50282">MMGKTLFRNTLLLTLEAQIITLFLFLTAFLPFTFKEGIGLFICISLLFAIGTCCYEKINQKFVGLLMLYGMVALVGIVAFLYFNSMLLALLGAGIYYWRLHSIADHDVILPDLMKRFTIIMLAYAYFLLFQKLSADPHLGDTPLLLTVSMIWFLMICYMEFITRYKRMSLTSGGTLSILVTQHWGLETLLLGAFVVGASLVYSLVSLGWGLLLGPIGTVAKNLLTPILLWLDRVIQNLQEMASSNSSLTNYLDDQKPEDKNWEAPLDNRDDILSLLEPYLISAFVILILVFLSWKIWKHSHQKKKQDIQSNMFSHATTQIDKLNQSAKSTKEDSQKELQTWKVQKEDSIRYAYYQFLMHMGKEEFLIYPEETSSEYLHRLQSICPNQQMVELAKRITTAYEAHRYAGVTLSEQEIALLQADVGQLCSLSKTLSYSLSDHK</sequence>
<organism evidence="2 3">
    <name type="scientific">Brevibacillus laterosporus</name>
    <name type="common">Bacillus laterosporus</name>
    <dbReference type="NCBI Taxonomy" id="1465"/>
    <lineage>
        <taxon>Bacteria</taxon>
        <taxon>Bacillati</taxon>
        <taxon>Bacillota</taxon>
        <taxon>Bacilli</taxon>
        <taxon>Bacillales</taxon>
        <taxon>Paenibacillaceae</taxon>
        <taxon>Brevibacillus</taxon>
    </lineage>
</organism>
<proteinExistence type="predicted"/>
<accession>A0AAP3GCR5</accession>
<feature type="transmembrane region" description="Helical" evidence="1">
    <location>
        <begin position="279"/>
        <end position="297"/>
    </location>
</feature>
<dbReference type="Proteomes" id="UP001077662">
    <property type="component" value="Unassembled WGS sequence"/>
</dbReference>
<evidence type="ECO:0000313" key="2">
    <source>
        <dbReference type="EMBL" id="MCZ0809025.1"/>
    </source>
</evidence>